<dbReference type="InterPro" id="IPR001119">
    <property type="entry name" value="SLH_dom"/>
</dbReference>
<feature type="signal peptide" evidence="1">
    <location>
        <begin position="1"/>
        <end position="23"/>
    </location>
</feature>
<feature type="chain" id="PRO_5045872889" evidence="1">
    <location>
        <begin position="24"/>
        <end position="482"/>
    </location>
</feature>
<evidence type="ECO:0000259" key="2">
    <source>
        <dbReference type="PROSITE" id="PS51272"/>
    </source>
</evidence>
<feature type="domain" description="SLH" evidence="2">
    <location>
        <begin position="150"/>
        <end position="210"/>
    </location>
</feature>
<evidence type="ECO:0000313" key="4">
    <source>
        <dbReference type="Proteomes" id="UP000600565"/>
    </source>
</evidence>
<proteinExistence type="predicted"/>
<accession>A0ABR8XT21</accession>
<evidence type="ECO:0000313" key="3">
    <source>
        <dbReference type="EMBL" id="MBD8035078.1"/>
    </source>
</evidence>
<dbReference type="InterPro" id="IPR051465">
    <property type="entry name" value="Cell_Envelope_Struct_Comp"/>
</dbReference>
<keyword evidence="4" id="KW-1185">Reference proteome</keyword>
<dbReference type="PROSITE" id="PS51272">
    <property type="entry name" value="SLH"/>
    <property type="match status" value="3"/>
</dbReference>
<organism evidence="3 4">
    <name type="scientific">Solibacillus merdavium</name>
    <dbReference type="NCBI Taxonomy" id="2762218"/>
    <lineage>
        <taxon>Bacteria</taxon>
        <taxon>Bacillati</taxon>
        <taxon>Bacillota</taxon>
        <taxon>Bacilli</taxon>
        <taxon>Bacillales</taxon>
        <taxon>Caryophanaceae</taxon>
        <taxon>Solibacillus</taxon>
    </lineage>
</organism>
<reference evidence="3 4" key="1">
    <citation type="submission" date="2020-08" db="EMBL/GenBank/DDBJ databases">
        <title>A Genomic Blueprint of the Chicken Gut Microbiome.</title>
        <authorList>
            <person name="Gilroy R."/>
            <person name="Ravi A."/>
            <person name="Getino M."/>
            <person name="Pursley I."/>
            <person name="Horton D.L."/>
            <person name="Alikhan N.-F."/>
            <person name="Baker D."/>
            <person name="Gharbi K."/>
            <person name="Hall N."/>
            <person name="Watson M."/>
            <person name="Adriaenssens E.M."/>
            <person name="Foster-Nyarko E."/>
            <person name="Jarju S."/>
            <person name="Secka A."/>
            <person name="Antonio M."/>
            <person name="Oren A."/>
            <person name="Chaudhuri R."/>
            <person name="La Ragione R.M."/>
            <person name="Hildebrand F."/>
            <person name="Pallen M.J."/>
        </authorList>
    </citation>
    <scope>NUCLEOTIDE SEQUENCE [LARGE SCALE GENOMIC DNA]</scope>
    <source>
        <strain evidence="3 4">Sa1YVA6</strain>
    </source>
</reference>
<sequence length="482" mass="53070">MKRLVSIFGALLLASSFSTTSLAESSKQFSDVPQTKHFAEAVYDLAERNIIGGYPDGTFKPGNSITRGQAAAIIAKMTSLDTSNVKNSGFKDVSPANGYYKAIGAMVDKGIISGYGDGRFGPNDPIKRGQMASILVKAFNLPREEIYNHPFKDVGSSPSHDANILAIYALGITSGTTPNTFSPNAPITRGQAAKMLKATEEAKPPMVTLKASELNWDHVWIWQSDVENGFFKAHKVVGKEGYTEDEIQLVPLKEGTGILNLTGVPSEGSNVKNYKKYYVHIKKVNGELTLTLEETDEMVPTAVNLYDIKESIQTISLTTMDGELLSSNMPFNVDQYSIVSLTIDKPGQYIATVKLESGKEIRYGIEAKLNDAHFYYDIDVIREIPFAVYEDTPTYKGGYKLREKDAAEIAEITRDPGTNTFRVKATGKKAGGIHIDYETRLTDKSCDDTDCYSSAWKGLFVDVKQIGSIVNVYIRRDIEPDH</sequence>
<dbReference type="Proteomes" id="UP000600565">
    <property type="component" value="Unassembled WGS sequence"/>
</dbReference>
<dbReference type="Pfam" id="PF00395">
    <property type="entry name" value="SLH"/>
    <property type="match status" value="3"/>
</dbReference>
<feature type="domain" description="SLH" evidence="2">
    <location>
        <begin position="86"/>
        <end position="149"/>
    </location>
</feature>
<dbReference type="EMBL" id="JACSPW010000040">
    <property type="protein sequence ID" value="MBD8035078.1"/>
    <property type="molecule type" value="Genomic_DNA"/>
</dbReference>
<feature type="domain" description="SLH" evidence="2">
    <location>
        <begin position="25"/>
        <end position="85"/>
    </location>
</feature>
<evidence type="ECO:0000256" key="1">
    <source>
        <dbReference type="SAM" id="SignalP"/>
    </source>
</evidence>
<comment type="caution">
    <text evidence="3">The sequence shown here is derived from an EMBL/GenBank/DDBJ whole genome shotgun (WGS) entry which is preliminary data.</text>
</comment>
<dbReference type="PANTHER" id="PTHR43308">
    <property type="entry name" value="OUTER MEMBRANE PROTEIN ALPHA-RELATED"/>
    <property type="match status" value="1"/>
</dbReference>
<gene>
    <name evidence="3" type="ORF">H9632_18655</name>
</gene>
<keyword evidence="1" id="KW-0732">Signal</keyword>
<dbReference type="RefSeq" id="WP_191705554.1">
    <property type="nucleotide sequence ID" value="NZ_JACSPW010000040.1"/>
</dbReference>
<dbReference type="PANTHER" id="PTHR43308:SF5">
    <property type="entry name" value="S-LAYER PROTEIN _ PEPTIDOGLYCAN ENDO-BETA-N-ACETYLGLUCOSAMINIDASE"/>
    <property type="match status" value="1"/>
</dbReference>
<name>A0ABR8XT21_9BACL</name>
<protein>
    <submittedName>
        <fullName evidence="3">S-layer homology domain-containing protein</fullName>
    </submittedName>
</protein>